<dbReference type="Proteomes" id="UP000667802">
    <property type="component" value="Unassembled WGS sequence"/>
</dbReference>
<proteinExistence type="predicted"/>
<organism evidence="1 2">
    <name type="scientific">Aetokthonos hydrillicola Thurmond2011</name>
    <dbReference type="NCBI Taxonomy" id="2712845"/>
    <lineage>
        <taxon>Bacteria</taxon>
        <taxon>Bacillati</taxon>
        <taxon>Cyanobacteriota</taxon>
        <taxon>Cyanophyceae</taxon>
        <taxon>Nostocales</taxon>
        <taxon>Hapalosiphonaceae</taxon>
        <taxon>Aetokthonos</taxon>
    </lineage>
</organism>
<gene>
    <name evidence="1" type="ORF">G7B40_004145</name>
</gene>
<evidence type="ECO:0000313" key="2">
    <source>
        <dbReference type="Proteomes" id="UP000667802"/>
    </source>
</evidence>
<dbReference type="AlphaFoldDB" id="A0AAP5M8Y0"/>
<evidence type="ECO:0000313" key="1">
    <source>
        <dbReference type="EMBL" id="MDR9893764.1"/>
    </source>
</evidence>
<sequence length="135" mass="15145">MQRITGVTQSNHIIGQRYELISTPAQTHNWQTLSPNISNLKITFSIESPFADELTNQVHQNSVLLIKCLTLISILFGNSKTEGLQEASEALESMVEYYKDSTSDLQQTSLPQNLEVITNSVLPTEVRPPLILNFE</sequence>
<protein>
    <submittedName>
        <fullName evidence="1">Uncharacterized protein</fullName>
    </submittedName>
</protein>
<dbReference type="RefSeq" id="WP_208338243.1">
    <property type="nucleotide sequence ID" value="NZ_CAWQFN010000041.1"/>
</dbReference>
<name>A0AAP5M8Y0_9CYAN</name>
<accession>A0AAP5M8Y0</accession>
<comment type="caution">
    <text evidence="1">The sequence shown here is derived from an EMBL/GenBank/DDBJ whole genome shotgun (WGS) entry which is preliminary data.</text>
</comment>
<dbReference type="EMBL" id="JAALHA020000001">
    <property type="protein sequence ID" value="MDR9893764.1"/>
    <property type="molecule type" value="Genomic_DNA"/>
</dbReference>
<keyword evidence="2" id="KW-1185">Reference proteome</keyword>
<reference evidence="2" key="1">
    <citation type="journal article" date="2021" name="Science">
        <title>Hunting the eagle killer: A cyanobacterial neurotoxin causes vacuolar myelinopathy.</title>
        <authorList>
            <person name="Breinlinger S."/>
            <person name="Phillips T.J."/>
            <person name="Haram B.N."/>
            <person name="Mares J."/>
            <person name="Martinez Yerena J.A."/>
            <person name="Hrouzek P."/>
            <person name="Sobotka R."/>
            <person name="Henderson W.M."/>
            <person name="Schmieder P."/>
            <person name="Williams S.M."/>
            <person name="Lauderdale J.D."/>
            <person name="Wilde H.D."/>
            <person name="Gerrin W."/>
            <person name="Kust A."/>
            <person name="Washington J.W."/>
            <person name="Wagner C."/>
            <person name="Geier B."/>
            <person name="Liebeke M."/>
            <person name="Enke H."/>
            <person name="Niedermeyer T.H.J."/>
            <person name="Wilde S.B."/>
        </authorList>
    </citation>
    <scope>NUCLEOTIDE SEQUENCE [LARGE SCALE GENOMIC DNA]</scope>
    <source>
        <strain evidence="2">Thurmond2011</strain>
    </source>
</reference>